<comment type="similarity">
    <text evidence="3">Belongs to the CheD family.</text>
</comment>
<dbReference type="GO" id="GO:0006935">
    <property type="term" value="P:chemotaxis"/>
    <property type="evidence" value="ECO:0007669"/>
    <property type="project" value="UniProtKB-UniRule"/>
</dbReference>
<dbReference type="GO" id="GO:0050568">
    <property type="term" value="F:protein-glutamine glutaminase activity"/>
    <property type="evidence" value="ECO:0007669"/>
    <property type="project" value="UniProtKB-UniRule"/>
</dbReference>
<dbReference type="PANTHER" id="PTHR35147:SF1">
    <property type="entry name" value="CHEMORECEPTOR GLUTAMINE DEAMIDASE CHED-RELATED"/>
    <property type="match status" value="1"/>
</dbReference>
<evidence type="ECO:0000256" key="3">
    <source>
        <dbReference type="HAMAP-Rule" id="MF_01440"/>
    </source>
</evidence>
<evidence type="ECO:0000313" key="4">
    <source>
        <dbReference type="EMBL" id="BDG59416.1"/>
    </source>
</evidence>
<dbReference type="Gene3D" id="3.30.1330.200">
    <property type="match status" value="1"/>
</dbReference>
<evidence type="ECO:0000256" key="1">
    <source>
        <dbReference type="ARBA" id="ARBA00022500"/>
    </source>
</evidence>
<dbReference type="RefSeq" id="WP_264843546.1">
    <property type="nucleotide sequence ID" value="NZ_AP025628.1"/>
</dbReference>
<dbReference type="PANTHER" id="PTHR35147">
    <property type="entry name" value="CHEMORECEPTOR GLUTAMINE DEAMIDASE CHED-RELATED"/>
    <property type="match status" value="1"/>
</dbReference>
<comment type="catalytic activity">
    <reaction evidence="3">
        <text>L-glutaminyl-[protein] + H2O = L-glutamyl-[protein] + NH4(+)</text>
        <dbReference type="Rhea" id="RHEA:16441"/>
        <dbReference type="Rhea" id="RHEA-COMP:10207"/>
        <dbReference type="Rhea" id="RHEA-COMP:10208"/>
        <dbReference type="ChEBI" id="CHEBI:15377"/>
        <dbReference type="ChEBI" id="CHEBI:28938"/>
        <dbReference type="ChEBI" id="CHEBI:29973"/>
        <dbReference type="ChEBI" id="CHEBI:30011"/>
        <dbReference type="EC" id="3.5.1.44"/>
    </reaction>
</comment>
<dbReference type="SUPFAM" id="SSF64438">
    <property type="entry name" value="CNF1/YfiH-like putative cysteine hydrolases"/>
    <property type="match status" value="1"/>
</dbReference>
<keyword evidence="5" id="KW-1185">Reference proteome</keyword>
<proteinExistence type="inferred from homology"/>
<accession>A0AA35G5H4</accession>
<dbReference type="KEGG" id="cmic:caldi_05060"/>
<dbReference type="AlphaFoldDB" id="A0AA35G5H4"/>
<dbReference type="Pfam" id="PF03975">
    <property type="entry name" value="CheD"/>
    <property type="match status" value="1"/>
</dbReference>
<evidence type="ECO:0000256" key="2">
    <source>
        <dbReference type="ARBA" id="ARBA00022801"/>
    </source>
</evidence>
<gene>
    <name evidence="3 4" type="primary">cheD</name>
    <name evidence="4" type="ORF">caldi_05060</name>
</gene>
<keyword evidence="1 3" id="KW-0145">Chemotaxis</keyword>
<reference evidence="4" key="1">
    <citation type="submission" date="2022-03" db="EMBL/GenBank/DDBJ databases">
        <title>Complete genome sequence of Caldinitratiruptor microaerophilus.</title>
        <authorList>
            <person name="Mukaiyama R."/>
            <person name="Nishiyama T."/>
            <person name="Ueda K."/>
        </authorList>
    </citation>
    <scope>NUCLEOTIDE SEQUENCE</scope>
    <source>
        <strain evidence="4">JCM 16183</strain>
    </source>
</reference>
<organism evidence="4 5">
    <name type="scientific">Caldinitratiruptor microaerophilus</name>
    <dbReference type="NCBI Taxonomy" id="671077"/>
    <lineage>
        <taxon>Bacteria</taxon>
        <taxon>Bacillati</taxon>
        <taxon>Bacillota</taxon>
        <taxon>Clostridia</taxon>
        <taxon>Eubacteriales</taxon>
        <taxon>Symbiobacteriaceae</taxon>
        <taxon>Caldinitratiruptor</taxon>
    </lineage>
</organism>
<dbReference type="InterPro" id="IPR011324">
    <property type="entry name" value="Cytotoxic_necrot_fac-like_cat"/>
</dbReference>
<dbReference type="EMBL" id="AP025628">
    <property type="protein sequence ID" value="BDG59416.1"/>
    <property type="molecule type" value="Genomic_DNA"/>
</dbReference>
<dbReference type="HAMAP" id="MF_01440">
    <property type="entry name" value="CheD"/>
    <property type="match status" value="1"/>
</dbReference>
<comment type="function">
    <text evidence="3">Probably deamidates glutamine residues to glutamate on methyl-accepting chemotaxis receptors (MCPs), playing an important role in chemotaxis.</text>
</comment>
<dbReference type="InterPro" id="IPR005659">
    <property type="entry name" value="Chemorcpt_Glu_NH3ase_CheD"/>
</dbReference>
<name>A0AA35G5H4_9FIRM</name>
<protein>
    <recommendedName>
        <fullName evidence="3">Probable chemoreceptor glutamine deamidase CheD</fullName>
        <ecNumber evidence="3">3.5.1.44</ecNumber>
    </recommendedName>
</protein>
<dbReference type="EC" id="3.5.1.44" evidence="3"/>
<keyword evidence="2 3" id="KW-0378">Hydrolase</keyword>
<dbReference type="Proteomes" id="UP001163687">
    <property type="component" value="Chromosome"/>
</dbReference>
<dbReference type="CDD" id="cd16352">
    <property type="entry name" value="CheD"/>
    <property type="match status" value="1"/>
</dbReference>
<dbReference type="InterPro" id="IPR038592">
    <property type="entry name" value="CheD-like_sf"/>
</dbReference>
<evidence type="ECO:0000313" key="5">
    <source>
        <dbReference type="Proteomes" id="UP001163687"/>
    </source>
</evidence>
<sequence>MTRITPLGLGEMAASRDPEEVLVCYGLGSCMGVALIDPVAGVGGMAHVVLPSSELARGPVQPGRFADTAIPALIDSILALGGSRGRLVAKIAGGARVLDAIAPGSRLDIGTRNVEAVRQVLAAARIPLTAEDTGGNYGRTVQLVVATGQVRVSTVGRGEKVL</sequence>